<dbReference type="Proteomes" id="UP000239203">
    <property type="component" value="Unassembled WGS sequence"/>
</dbReference>
<evidence type="ECO:0000313" key="1">
    <source>
        <dbReference type="EMBL" id="PPK64960.1"/>
    </source>
</evidence>
<organism evidence="1 2">
    <name type="scientific">Actinokineospora auranticolor</name>
    <dbReference type="NCBI Taxonomy" id="155976"/>
    <lineage>
        <taxon>Bacteria</taxon>
        <taxon>Bacillati</taxon>
        <taxon>Actinomycetota</taxon>
        <taxon>Actinomycetes</taxon>
        <taxon>Pseudonocardiales</taxon>
        <taxon>Pseudonocardiaceae</taxon>
        <taxon>Actinokineospora</taxon>
    </lineage>
</organism>
<name>A0A2S6GIE0_9PSEU</name>
<gene>
    <name evidence="1" type="ORF">CLV40_1162</name>
</gene>
<dbReference type="AlphaFoldDB" id="A0A2S6GIE0"/>
<accession>A0A2S6GIE0</accession>
<evidence type="ECO:0000313" key="2">
    <source>
        <dbReference type="Proteomes" id="UP000239203"/>
    </source>
</evidence>
<comment type="caution">
    <text evidence="1">The sequence shown here is derived from an EMBL/GenBank/DDBJ whole genome shotgun (WGS) entry which is preliminary data.</text>
</comment>
<dbReference type="EMBL" id="PTIX01000016">
    <property type="protein sequence ID" value="PPK64960.1"/>
    <property type="molecule type" value="Genomic_DNA"/>
</dbReference>
<keyword evidence="2" id="KW-1185">Reference proteome</keyword>
<protein>
    <submittedName>
        <fullName evidence="1">Uncharacterized protein</fullName>
    </submittedName>
</protein>
<reference evidence="1 2" key="1">
    <citation type="submission" date="2018-02" db="EMBL/GenBank/DDBJ databases">
        <title>Genomic Encyclopedia of Archaeal and Bacterial Type Strains, Phase II (KMG-II): from individual species to whole genera.</title>
        <authorList>
            <person name="Goeker M."/>
        </authorList>
    </citation>
    <scope>NUCLEOTIDE SEQUENCE [LARGE SCALE GENOMIC DNA]</scope>
    <source>
        <strain evidence="1 2">YU 961-1</strain>
    </source>
</reference>
<proteinExistence type="predicted"/>
<sequence>MLSASTPRDDEVPLAHEPFRPWSWHGHVARRCAVFPVAGTPSQVRTRDVAAHLRRRGADVVRWRDVTKAHPGSCDVAIAAQNSGLHKLTEPVLVMAHGALRDKVAPVRAGAGKQTESHRYGTSAQDTVHAGRAIAVRQLLAHDDQVAAYNGHHEAVRESLRVVGDPVVDQLLAELHLRAEHRAALGVRPDQRLVLVTSTGCAHNLWLDQPGLMRRLVTELPSDRYRVVGVLHPNIWHSYGKQVEHVLHDAL</sequence>